<dbReference type="RefSeq" id="WP_206706599.1">
    <property type="nucleotide sequence ID" value="NZ_CP059066.1"/>
</dbReference>
<dbReference type="KEGG" id="kme:H0A61_01600"/>
<dbReference type="InterPro" id="IPR007197">
    <property type="entry name" value="rSAM"/>
</dbReference>
<dbReference type="SFLD" id="SFLDF00412">
    <property type="entry name" value="spore_photoproduct_lyase_2"/>
    <property type="match status" value="1"/>
</dbReference>
<dbReference type="Pfam" id="PF20903">
    <property type="entry name" value="SPL"/>
    <property type="match status" value="1"/>
</dbReference>
<dbReference type="GO" id="GO:0003913">
    <property type="term" value="F:DNA photolyase activity"/>
    <property type="evidence" value="ECO:0007669"/>
    <property type="project" value="InterPro"/>
</dbReference>
<dbReference type="InterPro" id="IPR023897">
    <property type="entry name" value="SPL_firmicutes"/>
</dbReference>
<dbReference type="InterPro" id="IPR049539">
    <property type="entry name" value="SPL"/>
</dbReference>
<dbReference type="SFLD" id="SFLDG01079">
    <property type="entry name" value="spore_photoproduct_lyase_like"/>
    <property type="match status" value="1"/>
</dbReference>
<evidence type="ECO:0000313" key="1">
    <source>
        <dbReference type="EMBL" id="QSQ09239.1"/>
    </source>
</evidence>
<evidence type="ECO:0000313" key="2">
    <source>
        <dbReference type="Proteomes" id="UP000662904"/>
    </source>
</evidence>
<dbReference type="AlphaFoldDB" id="A0A8A0RNZ5"/>
<reference evidence="1" key="1">
    <citation type="submission" date="2020-07" db="EMBL/GenBank/DDBJ databases">
        <title>Koleobacter methoxysyntrophicus gen. nov., sp. nov., a novel anaerobic bacterium isolated from deep subsurface oil field and proposal of Koleobacterales ord. nov. in the phylum Firmicutes.</title>
        <authorList>
            <person name="Sakamoto S."/>
            <person name="Tamaki H."/>
        </authorList>
    </citation>
    <scope>NUCLEOTIDE SEQUENCE</scope>
    <source>
        <strain evidence="1">NRmbB1</strain>
    </source>
</reference>
<dbReference type="Proteomes" id="UP000662904">
    <property type="component" value="Chromosome"/>
</dbReference>
<dbReference type="PANTHER" id="PTHR37822:SF2">
    <property type="entry name" value="SPORE PHOTOPRODUCT LYASE"/>
    <property type="match status" value="1"/>
</dbReference>
<dbReference type="GO" id="GO:0042601">
    <property type="term" value="C:endospore-forming forespore"/>
    <property type="evidence" value="ECO:0007669"/>
    <property type="project" value="TreeGrafter"/>
</dbReference>
<dbReference type="SUPFAM" id="SSF102114">
    <property type="entry name" value="Radical SAM enzymes"/>
    <property type="match status" value="1"/>
</dbReference>
<dbReference type="CDD" id="cd01335">
    <property type="entry name" value="Radical_SAM"/>
    <property type="match status" value="1"/>
</dbReference>
<gene>
    <name evidence="1" type="primary">splB</name>
    <name evidence="1" type="ORF">H0A61_01600</name>
</gene>
<dbReference type="GO" id="GO:0051539">
    <property type="term" value="F:4 iron, 4 sulfur cluster binding"/>
    <property type="evidence" value="ECO:0007669"/>
    <property type="project" value="TreeGrafter"/>
</dbReference>
<accession>A0A8A0RNZ5</accession>
<dbReference type="NCBIfam" id="TIGR04070">
    <property type="entry name" value="photo_TT_lyase"/>
    <property type="match status" value="1"/>
</dbReference>
<dbReference type="EC" id="4.1.99.14" evidence="1"/>
<dbReference type="InterPro" id="IPR058240">
    <property type="entry name" value="rSAM_sf"/>
</dbReference>
<organism evidence="1 2">
    <name type="scientific">Koleobacter methoxysyntrophicus</name>
    <dbReference type="NCBI Taxonomy" id="2751313"/>
    <lineage>
        <taxon>Bacteria</taxon>
        <taxon>Bacillati</taxon>
        <taxon>Bacillota</taxon>
        <taxon>Clostridia</taxon>
        <taxon>Koleobacterales</taxon>
        <taxon>Koleobacteraceae</taxon>
        <taxon>Koleobacter</taxon>
    </lineage>
</organism>
<dbReference type="PANTHER" id="PTHR37822">
    <property type="entry name" value="SPORE PHOTOPRODUCT LYASE-RELATED"/>
    <property type="match status" value="1"/>
</dbReference>
<keyword evidence="2" id="KW-1185">Reference proteome</keyword>
<dbReference type="Gene3D" id="3.80.30.30">
    <property type="match status" value="1"/>
</dbReference>
<dbReference type="InterPro" id="IPR034559">
    <property type="entry name" value="SPL_Clostridia"/>
</dbReference>
<name>A0A8A0RNZ5_9FIRM</name>
<dbReference type="GO" id="GO:1904047">
    <property type="term" value="F:S-adenosyl-L-methionine binding"/>
    <property type="evidence" value="ECO:0007669"/>
    <property type="project" value="InterPro"/>
</dbReference>
<sequence>MALFIPKRAFFEKDALDYPLGRSIYKRMKDMGVEIRVIGSHNRILGIPGKTPAQAYYEGKRTLVIGVRRSRDFQTCRPSAHYQLPIATSCPGMCEYCYLNTTLGKKPYLRVYVNIEEILGRAEEYIEKRKPEITVFEGAATSDPLPTEPYTGNLKKVIEFFAARDYGRFRFVTKFTEVDSLLQIHHGGHTRFRFSLNSDYVIRRFEHNTPSVEERLHAAGKVSKAGYPLGFIIAPILIYKNWREDYSALFKHLKSHLEPESLKDIAFELITHRFTRRAKANILEVFPGTCLPMEEGTRRFKYGQFGYGKFVYPPEIMDEIKEFFYNCINRLFPEGEIAYFV</sequence>
<dbReference type="EMBL" id="CP059066">
    <property type="protein sequence ID" value="QSQ09239.1"/>
    <property type="molecule type" value="Genomic_DNA"/>
</dbReference>
<dbReference type="Gene3D" id="3.40.50.12110">
    <property type="match status" value="1"/>
</dbReference>
<keyword evidence="1" id="KW-0456">Lyase</keyword>
<dbReference type="SFLD" id="SFLDS00029">
    <property type="entry name" value="Radical_SAM"/>
    <property type="match status" value="1"/>
</dbReference>
<protein>
    <submittedName>
        <fullName evidence="1">Spore photoproduct lyase</fullName>
        <ecNumber evidence="1">4.1.99.14</ecNumber>
    </submittedName>
</protein>
<proteinExistence type="predicted"/>